<dbReference type="EMBL" id="JBIYEW010000003">
    <property type="protein sequence ID" value="MFK4641407.1"/>
    <property type="molecule type" value="Genomic_DNA"/>
</dbReference>
<evidence type="ECO:0000313" key="2">
    <source>
        <dbReference type="EMBL" id="MFK4641407.1"/>
    </source>
</evidence>
<gene>
    <name evidence="2" type="ORF">ABIA52_004296</name>
</gene>
<evidence type="ECO:0000256" key="1">
    <source>
        <dbReference type="SAM" id="MobiDB-lite"/>
    </source>
</evidence>
<dbReference type="RefSeq" id="WP_404595676.1">
    <property type="nucleotide sequence ID" value="NZ_JBIYEW010000003.1"/>
</dbReference>
<comment type="caution">
    <text evidence="2">The sequence shown here is derived from an EMBL/GenBank/DDBJ whole genome shotgun (WGS) entry which is preliminary data.</text>
</comment>
<feature type="region of interest" description="Disordered" evidence="1">
    <location>
        <begin position="231"/>
        <end position="251"/>
    </location>
</feature>
<name>A0ABW8NCU4_9MICC</name>
<keyword evidence="3" id="KW-1185">Reference proteome</keyword>
<dbReference type="Proteomes" id="UP001620520">
    <property type="component" value="Unassembled WGS sequence"/>
</dbReference>
<sequence>MTTSTMNWTERDVQAAAKVLASASAIGAPLPTLTDEEVVALDGVQHEQLVALPWLSAQEANKDIMCAVALRGLLAKELVYPVIFEGETEPSRLHATEEITGALTLRRSGSNVVSVERTVSTGKRWLYGYVHDEGVLLEEVDEGGLHGFTVVTRDQLVPRLAEFVDPEHVAARDSDPALYTEAQFEAHAATALADTQAASNVVAFNSDTNEFPTVTVYTGPSGVHVLTPRVEGSQEPGLPEQGLPEQGLPEQGQGLSFELKETSAPSLARVLGGLAGLA</sequence>
<proteinExistence type="predicted"/>
<organism evidence="2 3">
    <name type="scientific">Paenarthrobacter histidinolovorans</name>
    <dbReference type="NCBI Taxonomy" id="43664"/>
    <lineage>
        <taxon>Bacteria</taxon>
        <taxon>Bacillati</taxon>
        <taxon>Actinomycetota</taxon>
        <taxon>Actinomycetes</taxon>
        <taxon>Micrococcales</taxon>
        <taxon>Micrococcaceae</taxon>
        <taxon>Paenarthrobacter</taxon>
    </lineage>
</organism>
<evidence type="ECO:0000313" key="3">
    <source>
        <dbReference type="Proteomes" id="UP001620520"/>
    </source>
</evidence>
<accession>A0ABW8NCU4</accession>
<reference evidence="2 3" key="1">
    <citation type="submission" date="2024-10" db="EMBL/GenBank/DDBJ databases">
        <title>Novel secondary metabolite-producing bacteria for plant disease control.</title>
        <authorList>
            <person name="Chevrette M."/>
        </authorList>
    </citation>
    <scope>NUCLEOTIDE SEQUENCE [LARGE SCALE GENOMIC DNA]</scope>
    <source>
        <strain evidence="2 3">J30 TE3557</strain>
    </source>
</reference>
<protein>
    <submittedName>
        <fullName evidence="2">Uncharacterized protein</fullName>
    </submittedName>
</protein>